<dbReference type="Proteomes" id="UP000007796">
    <property type="component" value="Unassembled WGS sequence"/>
</dbReference>
<dbReference type="SUPFAM" id="SSF51395">
    <property type="entry name" value="FMN-linked oxidoreductases"/>
    <property type="match status" value="1"/>
</dbReference>
<proteinExistence type="predicted"/>
<accession>F0XEE1</accession>
<evidence type="ECO:0000256" key="1">
    <source>
        <dbReference type="ARBA" id="ARBA00022630"/>
    </source>
</evidence>
<dbReference type="FunCoup" id="F0XEE1">
    <property type="interactions" value="703"/>
</dbReference>
<dbReference type="InterPro" id="IPR013785">
    <property type="entry name" value="Aldolase_TIM"/>
</dbReference>
<dbReference type="CDD" id="cd02933">
    <property type="entry name" value="OYE_like_FMN"/>
    <property type="match status" value="1"/>
</dbReference>
<dbReference type="GeneID" id="25974520"/>
<dbReference type="InParanoid" id="F0XEE1"/>
<dbReference type="RefSeq" id="XP_014174175.1">
    <property type="nucleotide sequence ID" value="XM_014318700.1"/>
</dbReference>
<evidence type="ECO:0000259" key="2">
    <source>
        <dbReference type="Pfam" id="PF00724"/>
    </source>
</evidence>
<dbReference type="FunFam" id="3.20.20.70:FF:000138">
    <property type="entry name" value="NADPH dehydrogenase 1"/>
    <property type="match status" value="1"/>
</dbReference>
<dbReference type="PANTHER" id="PTHR22893:SF91">
    <property type="entry name" value="NADPH DEHYDROGENASE 2-RELATED"/>
    <property type="match status" value="1"/>
</dbReference>
<organism evidence="4">
    <name type="scientific">Grosmannia clavigera (strain kw1407 / UAMH 11150)</name>
    <name type="common">Blue stain fungus</name>
    <name type="synonym">Graphiocladiella clavigera</name>
    <dbReference type="NCBI Taxonomy" id="655863"/>
    <lineage>
        <taxon>Eukaryota</taxon>
        <taxon>Fungi</taxon>
        <taxon>Dikarya</taxon>
        <taxon>Ascomycota</taxon>
        <taxon>Pezizomycotina</taxon>
        <taxon>Sordariomycetes</taxon>
        <taxon>Sordariomycetidae</taxon>
        <taxon>Ophiostomatales</taxon>
        <taxon>Ophiostomataceae</taxon>
        <taxon>Leptographium</taxon>
    </lineage>
</organism>
<gene>
    <name evidence="3" type="ORF">CMQ_1621</name>
</gene>
<dbReference type="GO" id="GO:0003959">
    <property type="term" value="F:NADPH dehydrogenase activity"/>
    <property type="evidence" value="ECO:0007669"/>
    <property type="project" value="TreeGrafter"/>
</dbReference>
<evidence type="ECO:0000313" key="4">
    <source>
        <dbReference type="Proteomes" id="UP000007796"/>
    </source>
</evidence>
<dbReference type="InterPro" id="IPR045247">
    <property type="entry name" value="Oye-like"/>
</dbReference>
<keyword evidence="1" id="KW-0285">Flavoprotein</keyword>
<dbReference type="GO" id="GO:0010181">
    <property type="term" value="F:FMN binding"/>
    <property type="evidence" value="ECO:0007669"/>
    <property type="project" value="InterPro"/>
</dbReference>
<protein>
    <submittedName>
        <fullName evidence="3">NADH:flavin oxidoreductase NADH oxidase family protein</fullName>
    </submittedName>
</protein>
<sequence>MSTTTFTPAETRLFKPLKVGNMTLQHRIVYPPLTRFRNDDEHVPLPMMVKHYADRAVIPGTLLISEATAISPAEEGQKNNPGLTTEAQVAGWAKIYEAVHARGSFFFQQLWGMGRAADPSYVKERGFDYRSSSAVAMPGVEAVPRAMTEEEIQETIRGFAETAKRVVAAGGDGVELHGAHGYLLDQFLSDRVNQRTDKWGGSIENRARLMLECVRAVADAIGAERVGLRLSPYASFQSAEKSDIVGTYNYLIGELKAMKTPLAYLSLVEPIGDPSSVLLGKTAANLDKTLDFILEDWNNLTPVLVAGAYTPETAARAVEERYSKWDVLIGFGRTYIANPDIVFRIKHGLALNPYDRATFYVNKSEVGYNDYPFSEEYLESVKNKA</sequence>
<dbReference type="eggNOG" id="KOG0134">
    <property type="taxonomic scope" value="Eukaryota"/>
</dbReference>
<evidence type="ECO:0000313" key="3">
    <source>
        <dbReference type="EMBL" id="EFX04693.1"/>
    </source>
</evidence>
<dbReference type="OrthoDB" id="276546at2759"/>
<keyword evidence="4" id="KW-1185">Reference proteome</keyword>
<dbReference type="InterPro" id="IPR001155">
    <property type="entry name" value="OxRdtase_FMN_N"/>
</dbReference>
<reference evidence="3 4" key="1">
    <citation type="journal article" date="2011" name="Proc. Natl. Acad. Sci. U.S.A.">
        <title>Genome and transcriptome analyses of the mountain pine beetle-fungal symbiont Grosmannia clavigera, a lodgepole pine pathogen.</title>
        <authorList>
            <person name="DiGuistini S."/>
            <person name="Wang Y."/>
            <person name="Liao N.Y."/>
            <person name="Taylor G."/>
            <person name="Tanguay P."/>
            <person name="Feau N."/>
            <person name="Henrissat B."/>
            <person name="Chan S.K."/>
            <person name="Hesse-Orce U."/>
            <person name="Alamouti S.M."/>
            <person name="Tsui C.K.M."/>
            <person name="Docking R.T."/>
            <person name="Levasseur A."/>
            <person name="Haridas S."/>
            <person name="Robertson G."/>
            <person name="Birol I."/>
            <person name="Holt R.A."/>
            <person name="Marra M.A."/>
            <person name="Hamelin R.C."/>
            <person name="Hirst M."/>
            <person name="Jones S.J.M."/>
            <person name="Bohlmann J."/>
            <person name="Breuil C."/>
        </authorList>
    </citation>
    <scope>NUCLEOTIDE SEQUENCE [LARGE SCALE GENOMIC DNA]</scope>
    <source>
        <strain evidence="4">kw1407 / UAMH 11150</strain>
    </source>
</reference>
<name>F0XEE1_GROCL</name>
<dbReference type="Gene3D" id="3.20.20.70">
    <property type="entry name" value="Aldolase class I"/>
    <property type="match status" value="1"/>
</dbReference>
<dbReference type="STRING" id="655863.F0XEE1"/>
<dbReference type="HOGENOM" id="CLU_012153_0_0_1"/>
<dbReference type="PANTHER" id="PTHR22893">
    <property type="entry name" value="NADH OXIDOREDUCTASE-RELATED"/>
    <property type="match status" value="1"/>
</dbReference>
<feature type="domain" description="NADH:flavin oxidoreductase/NADH oxidase N-terminal" evidence="2">
    <location>
        <begin position="13"/>
        <end position="352"/>
    </location>
</feature>
<dbReference type="AlphaFoldDB" id="F0XEE1"/>
<dbReference type="EMBL" id="GL629765">
    <property type="protein sequence ID" value="EFX04693.1"/>
    <property type="molecule type" value="Genomic_DNA"/>
</dbReference>
<dbReference type="Pfam" id="PF00724">
    <property type="entry name" value="Oxidored_FMN"/>
    <property type="match status" value="1"/>
</dbReference>